<sequence>MKSFKALLKDLPAVRGSASVG</sequence>
<evidence type="ECO:0000313" key="2">
    <source>
        <dbReference type="EMBL" id="KTB36500.1"/>
    </source>
</evidence>
<proteinExistence type="predicted"/>
<protein>
    <submittedName>
        <fullName evidence="1">Uncharacterized protein</fullName>
    </submittedName>
</protein>
<reference evidence="1 3" key="1">
    <citation type="submission" date="2015-12" db="EMBL/GenBank/DDBJ databases">
        <title>Draft genome sequence of Moniliophthora roreri, the causal agent of frosty pod rot of cacao.</title>
        <authorList>
            <person name="Aime M.C."/>
            <person name="Diaz-Valderrama J.R."/>
            <person name="Kijpornyongpan T."/>
            <person name="Phillips-Mora W."/>
        </authorList>
    </citation>
    <scope>NUCLEOTIDE SEQUENCE [LARGE SCALE GENOMIC DNA]</scope>
    <source>
        <strain evidence="1 3">MCA 2952</strain>
    </source>
</reference>
<comment type="caution">
    <text evidence="1">The sequence shown here is derived from an EMBL/GenBank/DDBJ whole genome shotgun (WGS) entry which is preliminary data.</text>
</comment>
<evidence type="ECO:0000313" key="3">
    <source>
        <dbReference type="Proteomes" id="UP000054988"/>
    </source>
</evidence>
<organism evidence="1 3">
    <name type="scientific">Moniliophthora roreri</name>
    <name type="common">Frosty pod rot fungus</name>
    <name type="synonym">Monilia roreri</name>
    <dbReference type="NCBI Taxonomy" id="221103"/>
    <lineage>
        <taxon>Eukaryota</taxon>
        <taxon>Fungi</taxon>
        <taxon>Dikarya</taxon>
        <taxon>Basidiomycota</taxon>
        <taxon>Agaricomycotina</taxon>
        <taxon>Agaricomycetes</taxon>
        <taxon>Agaricomycetidae</taxon>
        <taxon>Agaricales</taxon>
        <taxon>Marasmiineae</taxon>
        <taxon>Marasmiaceae</taxon>
        <taxon>Moniliophthora</taxon>
    </lineage>
</organism>
<dbReference type="AlphaFoldDB" id="A0A0W0FFE8"/>
<dbReference type="EMBL" id="LATX01001895">
    <property type="protein sequence ID" value="KTB36500.1"/>
    <property type="molecule type" value="Genomic_DNA"/>
</dbReference>
<dbReference type="Proteomes" id="UP000054988">
    <property type="component" value="Unassembled WGS sequence"/>
</dbReference>
<evidence type="ECO:0000313" key="1">
    <source>
        <dbReference type="EMBL" id="KTB34916.1"/>
    </source>
</evidence>
<name>A0A0W0FFE8_MONRR</name>
<dbReference type="EMBL" id="LATX01002022">
    <property type="protein sequence ID" value="KTB34916.1"/>
    <property type="molecule type" value="Genomic_DNA"/>
</dbReference>
<accession>A0A0W0FFE8</accession>
<gene>
    <name evidence="2" type="ORF">WG66_10919</name>
    <name evidence="1" type="ORF">WG66_12457</name>
</gene>